<accession>A0A2U1KR18</accession>
<sequence length="86" mass="9921">MRSTSNENNHSESDVTLYSEVENARFLRSLGWDETDEEEEVLTEEEISSFYKNYMNIKPDSKILKDTQLKLLMPIGEISSNSKVDA</sequence>
<dbReference type="EMBL" id="PKPP01014853">
    <property type="protein sequence ID" value="PWA39199.1"/>
    <property type="molecule type" value="Genomic_DNA"/>
</dbReference>
<protein>
    <submittedName>
        <fullName evidence="1">Uncharacterized protein</fullName>
    </submittedName>
</protein>
<comment type="caution">
    <text evidence="1">The sequence shown here is derived from an EMBL/GenBank/DDBJ whole genome shotgun (WGS) entry which is preliminary data.</text>
</comment>
<name>A0A2U1KR18_ARTAN</name>
<dbReference type="PANTHER" id="PTHR34112">
    <property type="entry name" value="C-JUN-AMINO-TERMINAL KINASE-INTERACTING PROTEIN"/>
    <property type="match status" value="1"/>
</dbReference>
<gene>
    <name evidence="1" type="ORF">CTI12_AA574260</name>
</gene>
<organism evidence="1 2">
    <name type="scientific">Artemisia annua</name>
    <name type="common">Sweet wormwood</name>
    <dbReference type="NCBI Taxonomy" id="35608"/>
    <lineage>
        <taxon>Eukaryota</taxon>
        <taxon>Viridiplantae</taxon>
        <taxon>Streptophyta</taxon>
        <taxon>Embryophyta</taxon>
        <taxon>Tracheophyta</taxon>
        <taxon>Spermatophyta</taxon>
        <taxon>Magnoliopsida</taxon>
        <taxon>eudicotyledons</taxon>
        <taxon>Gunneridae</taxon>
        <taxon>Pentapetalae</taxon>
        <taxon>asterids</taxon>
        <taxon>campanulids</taxon>
        <taxon>Asterales</taxon>
        <taxon>Asteraceae</taxon>
        <taxon>Asteroideae</taxon>
        <taxon>Anthemideae</taxon>
        <taxon>Artemisiinae</taxon>
        <taxon>Artemisia</taxon>
    </lineage>
</organism>
<dbReference type="PANTHER" id="PTHR34112:SF13">
    <property type="entry name" value="OS04G0448200 PROTEIN"/>
    <property type="match status" value="1"/>
</dbReference>
<dbReference type="Proteomes" id="UP000245207">
    <property type="component" value="Unassembled WGS sequence"/>
</dbReference>
<evidence type="ECO:0000313" key="1">
    <source>
        <dbReference type="EMBL" id="PWA39199.1"/>
    </source>
</evidence>
<dbReference type="AlphaFoldDB" id="A0A2U1KR18"/>
<keyword evidence="2" id="KW-1185">Reference proteome</keyword>
<reference evidence="1 2" key="1">
    <citation type="journal article" date="2018" name="Mol. Plant">
        <title>The genome of Artemisia annua provides insight into the evolution of Asteraceae family and artemisinin biosynthesis.</title>
        <authorList>
            <person name="Shen Q."/>
            <person name="Zhang L."/>
            <person name="Liao Z."/>
            <person name="Wang S."/>
            <person name="Yan T."/>
            <person name="Shi P."/>
            <person name="Liu M."/>
            <person name="Fu X."/>
            <person name="Pan Q."/>
            <person name="Wang Y."/>
            <person name="Lv Z."/>
            <person name="Lu X."/>
            <person name="Zhang F."/>
            <person name="Jiang W."/>
            <person name="Ma Y."/>
            <person name="Chen M."/>
            <person name="Hao X."/>
            <person name="Li L."/>
            <person name="Tang Y."/>
            <person name="Lv G."/>
            <person name="Zhou Y."/>
            <person name="Sun X."/>
            <person name="Brodelius P.E."/>
            <person name="Rose J.K.C."/>
            <person name="Tang K."/>
        </authorList>
    </citation>
    <scope>NUCLEOTIDE SEQUENCE [LARGE SCALE GENOMIC DNA]</scope>
    <source>
        <strain evidence="2">cv. Huhao1</strain>
        <tissue evidence="1">Leaf</tissue>
    </source>
</reference>
<proteinExistence type="predicted"/>
<evidence type="ECO:0000313" key="2">
    <source>
        <dbReference type="Proteomes" id="UP000245207"/>
    </source>
</evidence>